<evidence type="ECO:0000256" key="1">
    <source>
        <dbReference type="ARBA" id="ARBA00022723"/>
    </source>
</evidence>
<evidence type="ECO:0000313" key="9">
    <source>
        <dbReference type="Proteomes" id="UP001608902"/>
    </source>
</evidence>
<name>A0ABD6E4U3_9BILA</name>
<evidence type="ECO:0000313" key="8">
    <source>
        <dbReference type="EMBL" id="MFH4974466.1"/>
    </source>
</evidence>
<keyword evidence="2 4" id="KW-0863">Zinc-finger</keyword>
<protein>
    <recommendedName>
        <fullName evidence="10">Zinc finger protein</fullName>
    </recommendedName>
</protein>
<evidence type="ECO:0000256" key="5">
    <source>
        <dbReference type="SAM" id="MobiDB-lite"/>
    </source>
</evidence>
<keyword evidence="3" id="KW-0862">Zinc</keyword>
<dbReference type="SUPFAM" id="SSF118310">
    <property type="entry name" value="AN1-like Zinc finger"/>
    <property type="match status" value="1"/>
</dbReference>
<dbReference type="PROSITE" id="PS51036">
    <property type="entry name" value="ZF_A20"/>
    <property type="match status" value="1"/>
</dbReference>
<dbReference type="Proteomes" id="UP001608902">
    <property type="component" value="Unassembled WGS sequence"/>
</dbReference>
<feature type="domain" description="AN1-type" evidence="7">
    <location>
        <begin position="144"/>
        <end position="190"/>
    </location>
</feature>
<accession>A0ABD6E4U3</accession>
<comment type="caution">
    <text evidence="8">The sequence shown here is derived from an EMBL/GenBank/DDBJ whole genome shotgun (WGS) entry which is preliminary data.</text>
</comment>
<dbReference type="FunFam" id="4.10.1110.10:FF:000001">
    <property type="entry name" value="Zinc finger AN1-type containing 6"/>
    <property type="match status" value="1"/>
</dbReference>
<dbReference type="InterPro" id="IPR035896">
    <property type="entry name" value="AN1-like_Znf"/>
</dbReference>
<feature type="compositionally biased region" description="Low complexity" evidence="5">
    <location>
        <begin position="45"/>
        <end position="64"/>
    </location>
</feature>
<proteinExistence type="predicted"/>
<dbReference type="Pfam" id="PF01754">
    <property type="entry name" value="zf-A20"/>
    <property type="match status" value="1"/>
</dbReference>
<sequence length="209" mass="22186">MENQPQTTTLCRAGCGFFGSPATEGLCSKCFKDQIQRQQDMARLSPSNVAPVPSASNPSTATTSSVIADKLRETVSCSQIAKSEGFTAQYESTAAVVEGSADLSATCSGASSTGVSNSSSSASLDGVAVNVADSAPNCDTPPPHKKVNRCHICKKRVGLTGFVCRCGGLYCGEHRYDSAHDCSFDYKTMEREEIRKNNPVIVSEKIQRI</sequence>
<keyword evidence="1" id="KW-0479">Metal-binding</keyword>
<dbReference type="Gene3D" id="1.20.5.4770">
    <property type="match status" value="1"/>
</dbReference>
<dbReference type="PANTHER" id="PTHR10634">
    <property type="entry name" value="AN1-TYPE ZINC FINGER PROTEIN"/>
    <property type="match status" value="1"/>
</dbReference>
<reference evidence="8 9" key="1">
    <citation type="submission" date="2024-08" db="EMBL/GenBank/DDBJ databases">
        <title>Gnathostoma spinigerum genome.</title>
        <authorList>
            <person name="Gonzalez-Bertolin B."/>
            <person name="Monzon S."/>
            <person name="Zaballos A."/>
            <person name="Jimenez P."/>
            <person name="Dekumyoy P."/>
            <person name="Varona S."/>
            <person name="Cuesta I."/>
            <person name="Sumanam S."/>
            <person name="Adisakwattana P."/>
            <person name="Gasser R.B."/>
            <person name="Hernandez-Gonzalez A."/>
            <person name="Young N.D."/>
            <person name="Perteguer M.J."/>
        </authorList>
    </citation>
    <scope>NUCLEOTIDE SEQUENCE [LARGE SCALE GENOMIC DNA]</scope>
    <source>
        <strain evidence="8">AL3</strain>
        <tissue evidence="8">Liver</tissue>
    </source>
</reference>
<dbReference type="AlphaFoldDB" id="A0ABD6E4U3"/>
<dbReference type="SMART" id="SM00259">
    <property type="entry name" value="ZnF_A20"/>
    <property type="match status" value="1"/>
</dbReference>
<dbReference type="PANTHER" id="PTHR10634:SF149">
    <property type="entry name" value="AN1-TYPE DOMAIN-CONTAINING PROTEIN-RELATED"/>
    <property type="match status" value="1"/>
</dbReference>
<dbReference type="SMART" id="SM00154">
    <property type="entry name" value="ZnF_AN1"/>
    <property type="match status" value="1"/>
</dbReference>
<evidence type="ECO:0000256" key="4">
    <source>
        <dbReference type="PROSITE-ProRule" id="PRU00449"/>
    </source>
</evidence>
<dbReference type="SUPFAM" id="SSF57716">
    <property type="entry name" value="Glucocorticoid receptor-like (DNA-binding domain)"/>
    <property type="match status" value="1"/>
</dbReference>
<gene>
    <name evidence="8" type="ORF">AB6A40_001175</name>
</gene>
<evidence type="ECO:0008006" key="10">
    <source>
        <dbReference type="Google" id="ProtNLM"/>
    </source>
</evidence>
<dbReference type="InterPro" id="IPR050652">
    <property type="entry name" value="AN1_A20_ZnFinger"/>
</dbReference>
<dbReference type="Pfam" id="PF01428">
    <property type="entry name" value="zf-AN1"/>
    <property type="match status" value="1"/>
</dbReference>
<dbReference type="EMBL" id="JBGFUD010000407">
    <property type="protein sequence ID" value="MFH4974466.1"/>
    <property type="molecule type" value="Genomic_DNA"/>
</dbReference>
<dbReference type="InterPro" id="IPR000058">
    <property type="entry name" value="Znf_AN1"/>
</dbReference>
<evidence type="ECO:0000256" key="2">
    <source>
        <dbReference type="ARBA" id="ARBA00022771"/>
    </source>
</evidence>
<evidence type="ECO:0000256" key="3">
    <source>
        <dbReference type="ARBA" id="ARBA00022833"/>
    </source>
</evidence>
<feature type="domain" description="A20-type" evidence="6">
    <location>
        <begin position="5"/>
        <end position="39"/>
    </location>
</feature>
<dbReference type="GO" id="GO:0008270">
    <property type="term" value="F:zinc ion binding"/>
    <property type="evidence" value="ECO:0007669"/>
    <property type="project" value="UniProtKB-KW"/>
</dbReference>
<evidence type="ECO:0000259" key="7">
    <source>
        <dbReference type="PROSITE" id="PS51039"/>
    </source>
</evidence>
<dbReference type="Gene3D" id="4.10.1110.10">
    <property type="entry name" value="AN1-like Zinc finger"/>
    <property type="match status" value="1"/>
</dbReference>
<dbReference type="InterPro" id="IPR002653">
    <property type="entry name" value="Znf_A20"/>
</dbReference>
<dbReference type="PROSITE" id="PS51039">
    <property type="entry name" value="ZF_AN1"/>
    <property type="match status" value="1"/>
</dbReference>
<keyword evidence="9" id="KW-1185">Reference proteome</keyword>
<organism evidence="8 9">
    <name type="scientific">Gnathostoma spinigerum</name>
    <dbReference type="NCBI Taxonomy" id="75299"/>
    <lineage>
        <taxon>Eukaryota</taxon>
        <taxon>Metazoa</taxon>
        <taxon>Ecdysozoa</taxon>
        <taxon>Nematoda</taxon>
        <taxon>Chromadorea</taxon>
        <taxon>Rhabditida</taxon>
        <taxon>Spirurina</taxon>
        <taxon>Gnathostomatomorpha</taxon>
        <taxon>Gnathostomatoidea</taxon>
        <taxon>Gnathostomatidae</taxon>
        <taxon>Gnathostoma</taxon>
    </lineage>
</organism>
<evidence type="ECO:0000259" key="6">
    <source>
        <dbReference type="PROSITE" id="PS51036"/>
    </source>
</evidence>
<feature type="region of interest" description="Disordered" evidence="5">
    <location>
        <begin position="41"/>
        <end position="64"/>
    </location>
</feature>